<dbReference type="EMBL" id="JAULSW010000008">
    <property type="protein sequence ID" value="KAK3372104.1"/>
    <property type="molecule type" value="Genomic_DNA"/>
</dbReference>
<dbReference type="AlphaFoldDB" id="A0AAE0N7A9"/>
<reference evidence="2" key="1">
    <citation type="journal article" date="2023" name="Mol. Phylogenet. Evol.">
        <title>Genome-scale phylogeny and comparative genomics of the fungal order Sordariales.</title>
        <authorList>
            <person name="Hensen N."/>
            <person name="Bonometti L."/>
            <person name="Westerberg I."/>
            <person name="Brannstrom I.O."/>
            <person name="Guillou S."/>
            <person name="Cros-Aarteil S."/>
            <person name="Calhoun S."/>
            <person name="Haridas S."/>
            <person name="Kuo A."/>
            <person name="Mondo S."/>
            <person name="Pangilinan J."/>
            <person name="Riley R."/>
            <person name="LaButti K."/>
            <person name="Andreopoulos B."/>
            <person name="Lipzen A."/>
            <person name="Chen C."/>
            <person name="Yan M."/>
            <person name="Daum C."/>
            <person name="Ng V."/>
            <person name="Clum A."/>
            <person name="Steindorff A."/>
            <person name="Ohm R.A."/>
            <person name="Martin F."/>
            <person name="Silar P."/>
            <person name="Natvig D.O."/>
            <person name="Lalanne C."/>
            <person name="Gautier V."/>
            <person name="Ament-Velasquez S.L."/>
            <person name="Kruys A."/>
            <person name="Hutchinson M.I."/>
            <person name="Powell A.J."/>
            <person name="Barry K."/>
            <person name="Miller A.N."/>
            <person name="Grigoriev I.V."/>
            <person name="Debuchy R."/>
            <person name="Gladieux P."/>
            <person name="Hiltunen Thoren M."/>
            <person name="Johannesson H."/>
        </authorList>
    </citation>
    <scope>NUCLEOTIDE SEQUENCE</scope>
    <source>
        <strain evidence="2">CBS 232.78</strain>
    </source>
</reference>
<accession>A0AAE0N7A9</accession>
<protein>
    <submittedName>
        <fullName evidence="2">Uncharacterized protein</fullName>
    </submittedName>
</protein>
<dbReference type="Proteomes" id="UP001285441">
    <property type="component" value="Unassembled WGS sequence"/>
</dbReference>
<reference evidence="2" key="2">
    <citation type="submission" date="2023-06" db="EMBL/GenBank/DDBJ databases">
        <authorList>
            <consortium name="Lawrence Berkeley National Laboratory"/>
            <person name="Haridas S."/>
            <person name="Hensen N."/>
            <person name="Bonometti L."/>
            <person name="Westerberg I."/>
            <person name="Brannstrom I.O."/>
            <person name="Guillou S."/>
            <person name="Cros-Aarteil S."/>
            <person name="Calhoun S."/>
            <person name="Kuo A."/>
            <person name="Mondo S."/>
            <person name="Pangilinan J."/>
            <person name="Riley R."/>
            <person name="LaButti K."/>
            <person name="Andreopoulos B."/>
            <person name="Lipzen A."/>
            <person name="Chen C."/>
            <person name="Yanf M."/>
            <person name="Daum C."/>
            <person name="Ng V."/>
            <person name="Clum A."/>
            <person name="Steindorff A."/>
            <person name="Ohm R."/>
            <person name="Martin F."/>
            <person name="Silar P."/>
            <person name="Natvig D."/>
            <person name="Lalanne C."/>
            <person name="Gautier V."/>
            <person name="Ament-velasquez S.L."/>
            <person name="Kruys A."/>
            <person name="Hutchinson M.I."/>
            <person name="Powell A.J."/>
            <person name="Barry K."/>
            <person name="Miller A.N."/>
            <person name="Grigoriev I.V."/>
            <person name="Debuchy R."/>
            <person name="Gladieux P."/>
            <person name="Thoren M.H."/>
            <person name="Johannesson H."/>
        </authorList>
    </citation>
    <scope>NUCLEOTIDE SEQUENCE</scope>
    <source>
        <strain evidence="2">CBS 232.78</strain>
    </source>
</reference>
<gene>
    <name evidence="2" type="ORF">B0H63DRAFT_513601</name>
</gene>
<evidence type="ECO:0000313" key="3">
    <source>
        <dbReference type="Proteomes" id="UP001285441"/>
    </source>
</evidence>
<keyword evidence="3" id="KW-1185">Reference proteome</keyword>
<organism evidence="2 3">
    <name type="scientific">Podospora didyma</name>
    <dbReference type="NCBI Taxonomy" id="330526"/>
    <lineage>
        <taxon>Eukaryota</taxon>
        <taxon>Fungi</taxon>
        <taxon>Dikarya</taxon>
        <taxon>Ascomycota</taxon>
        <taxon>Pezizomycotina</taxon>
        <taxon>Sordariomycetes</taxon>
        <taxon>Sordariomycetidae</taxon>
        <taxon>Sordariales</taxon>
        <taxon>Podosporaceae</taxon>
        <taxon>Podospora</taxon>
    </lineage>
</organism>
<feature type="region of interest" description="Disordered" evidence="1">
    <location>
        <begin position="160"/>
        <end position="179"/>
    </location>
</feature>
<name>A0AAE0N7A9_9PEZI</name>
<comment type="caution">
    <text evidence="2">The sequence shown here is derived from an EMBL/GenBank/DDBJ whole genome shotgun (WGS) entry which is preliminary data.</text>
</comment>
<proteinExistence type="predicted"/>
<sequence>MEGTRAAFGRHTSGELALKPPKISELPPPSTLFLSSPRRRQTVVQPRREEISIFYQDQILAVFLFSPTTSPAAAAFSLGSSSLSFLASVAIAAATTLVTDAVWLATVVGMVLDHPPGYPQFAAVCLLLRFVSPAWAPWVILPLLCRGLLLWLDLEDQWAAEAEEDEEEEDDDGDDDEDW</sequence>
<evidence type="ECO:0000313" key="2">
    <source>
        <dbReference type="EMBL" id="KAK3372104.1"/>
    </source>
</evidence>
<evidence type="ECO:0000256" key="1">
    <source>
        <dbReference type="SAM" id="MobiDB-lite"/>
    </source>
</evidence>